<evidence type="ECO:0000256" key="2">
    <source>
        <dbReference type="ARBA" id="ARBA00006003"/>
    </source>
</evidence>
<evidence type="ECO:0000313" key="12">
    <source>
        <dbReference type="Proteomes" id="UP000515135"/>
    </source>
</evidence>
<dbReference type="PANTHER" id="PTHR11987">
    <property type="entry name" value="ALPHA-2,8-SIALYLTRANSFERASE"/>
    <property type="match status" value="1"/>
</dbReference>
<feature type="disulfide bond" evidence="11">
    <location>
        <begin position="120"/>
        <end position="273"/>
    </location>
</feature>
<evidence type="ECO:0000256" key="11">
    <source>
        <dbReference type="PIRSR" id="PIRSR005557-2"/>
    </source>
</evidence>
<accession>A0A6P4XCU6</accession>
<dbReference type="CDD" id="cd23963">
    <property type="entry name" value="GT29_ST8SIA"/>
    <property type="match status" value="1"/>
</dbReference>
<dbReference type="PANTHER" id="PTHR11987:SF53">
    <property type="entry name" value="ALPHA-2,8-SIALYLTRANSFERASE 8F-LIKE"/>
    <property type="match status" value="1"/>
</dbReference>
<evidence type="ECO:0000256" key="9">
    <source>
        <dbReference type="ARBA" id="ARBA00023136"/>
    </source>
</evidence>
<evidence type="ECO:0000256" key="3">
    <source>
        <dbReference type="ARBA" id="ARBA00022676"/>
    </source>
</evidence>
<comment type="subcellular location">
    <subcellularLocation>
        <location evidence="1">Golgi apparatus membrane</location>
        <topology evidence="1">Single-pass type II membrane protein</topology>
    </subcellularLocation>
</comment>
<gene>
    <name evidence="13" type="primary">LOC109462266</name>
</gene>
<dbReference type="InterPro" id="IPR050943">
    <property type="entry name" value="Glycosyltr_29_Sialyltrsf"/>
</dbReference>
<comment type="similarity">
    <text evidence="2">Belongs to the glycosyltransferase 29 family.</text>
</comment>
<keyword evidence="12" id="KW-1185">Reference proteome</keyword>
<reference evidence="13" key="1">
    <citation type="submission" date="2025-08" db="UniProtKB">
        <authorList>
            <consortium name="RefSeq"/>
        </authorList>
    </citation>
    <scope>IDENTIFICATION</scope>
    <source>
        <tissue evidence="13">Gonad</tissue>
    </source>
</reference>
<keyword evidence="4" id="KW-0808">Transferase</keyword>
<evidence type="ECO:0000256" key="8">
    <source>
        <dbReference type="ARBA" id="ARBA00023034"/>
    </source>
</evidence>
<evidence type="ECO:0000256" key="4">
    <source>
        <dbReference type="ARBA" id="ARBA00022679"/>
    </source>
</evidence>
<dbReference type="OrthoDB" id="10037578at2759"/>
<protein>
    <submittedName>
        <fullName evidence="13">Alpha-2,8-sialyltransferase 8B-like</fullName>
    </submittedName>
</protein>
<keyword evidence="6" id="KW-0735">Signal-anchor</keyword>
<dbReference type="GO" id="GO:0006491">
    <property type="term" value="P:N-glycan processing"/>
    <property type="evidence" value="ECO:0007669"/>
    <property type="project" value="TreeGrafter"/>
</dbReference>
<sequence length="335" mass="38532">MVWIKNKNVASAFHLLILATATVLLLQYAYTYRQHNILYYHISNFKGKMVDTVQDHFNMTRIHQLQNITRQFFYPKKDIIDFKDHEIFLEKCNPETFTLLNSTKETCNVTHTHVKQYKNCALVGNGGILLNSSCGAEIDAHDFVIRNNLAPTAEYSKDVGTKTSLTTINFAVLWRVTNTLKRKRKDNVELQSLLSRLSETPGMVFVYPLGIIGLENLKAIDIVMKDKGIPIVLAFSHRSIMTDKRLLYRKLADTYWNLPSTGVNTFALASTFCDKISMYGYYPMSTYHNQNVPYHYYGDPGYYGPAHKMEEEFAMFQDFHSQGIIRQVIGKCDSD</sequence>
<dbReference type="Pfam" id="PF00777">
    <property type="entry name" value="Glyco_transf_29"/>
    <property type="match status" value="1"/>
</dbReference>
<proteinExistence type="inferred from homology"/>
<dbReference type="KEGG" id="bbel:109462266"/>
<evidence type="ECO:0000256" key="1">
    <source>
        <dbReference type="ARBA" id="ARBA00004323"/>
    </source>
</evidence>
<dbReference type="GO" id="GO:0003828">
    <property type="term" value="F:alpha-N-acetylneuraminate alpha-2,8-sialyltransferase activity"/>
    <property type="evidence" value="ECO:0007669"/>
    <property type="project" value="TreeGrafter"/>
</dbReference>
<evidence type="ECO:0000256" key="7">
    <source>
        <dbReference type="ARBA" id="ARBA00022989"/>
    </source>
</evidence>
<evidence type="ECO:0000313" key="13">
    <source>
        <dbReference type="RefSeq" id="XP_019614355.1"/>
    </source>
</evidence>
<evidence type="ECO:0000256" key="5">
    <source>
        <dbReference type="ARBA" id="ARBA00022692"/>
    </source>
</evidence>
<keyword evidence="5" id="KW-0812">Transmembrane</keyword>
<evidence type="ECO:0000256" key="10">
    <source>
        <dbReference type="ARBA" id="ARBA00023180"/>
    </source>
</evidence>
<dbReference type="GeneID" id="109462266"/>
<dbReference type="Proteomes" id="UP000515135">
    <property type="component" value="Unplaced"/>
</dbReference>
<dbReference type="GO" id="GO:0009311">
    <property type="term" value="P:oligosaccharide metabolic process"/>
    <property type="evidence" value="ECO:0007669"/>
    <property type="project" value="TreeGrafter"/>
</dbReference>
<organism evidence="12 13">
    <name type="scientific">Branchiostoma belcheri</name>
    <name type="common">Amphioxus</name>
    <dbReference type="NCBI Taxonomy" id="7741"/>
    <lineage>
        <taxon>Eukaryota</taxon>
        <taxon>Metazoa</taxon>
        <taxon>Chordata</taxon>
        <taxon>Cephalochordata</taxon>
        <taxon>Leptocardii</taxon>
        <taxon>Amphioxiformes</taxon>
        <taxon>Branchiostomatidae</taxon>
        <taxon>Branchiostoma</taxon>
    </lineage>
</organism>
<dbReference type="InterPro" id="IPR001675">
    <property type="entry name" value="Glyco_trans_29"/>
</dbReference>
<dbReference type="GO" id="GO:0000139">
    <property type="term" value="C:Golgi membrane"/>
    <property type="evidence" value="ECO:0007669"/>
    <property type="project" value="UniProtKB-SubCell"/>
</dbReference>
<name>A0A6P4XCU6_BRABE</name>
<dbReference type="InterPro" id="IPR038578">
    <property type="entry name" value="GT29-like_sf"/>
</dbReference>
<dbReference type="Gene3D" id="3.90.1480.20">
    <property type="entry name" value="Glycosyl transferase family 29"/>
    <property type="match status" value="1"/>
</dbReference>
<keyword evidence="10" id="KW-0325">Glycoprotein</keyword>
<dbReference type="RefSeq" id="XP_019614355.1">
    <property type="nucleotide sequence ID" value="XM_019758796.1"/>
</dbReference>
<keyword evidence="8" id="KW-0333">Golgi apparatus</keyword>
<keyword evidence="9" id="KW-0472">Membrane</keyword>
<keyword evidence="7" id="KW-1133">Transmembrane helix</keyword>
<dbReference type="AlphaFoldDB" id="A0A6P4XCU6"/>
<keyword evidence="3" id="KW-0328">Glycosyltransferase</keyword>
<evidence type="ECO:0000256" key="6">
    <source>
        <dbReference type="ARBA" id="ARBA00022968"/>
    </source>
</evidence>